<evidence type="ECO:0000313" key="3">
    <source>
        <dbReference type="Proteomes" id="UP000321058"/>
    </source>
</evidence>
<dbReference type="RefSeq" id="WP_246158153.1">
    <property type="nucleotide sequence ID" value="NZ_BKAJ01000023.1"/>
</dbReference>
<dbReference type="InterPro" id="IPR001466">
    <property type="entry name" value="Beta-lactam-related"/>
</dbReference>
<dbReference type="InterPro" id="IPR050789">
    <property type="entry name" value="Diverse_Enzym_Activities"/>
</dbReference>
<keyword evidence="3" id="KW-1185">Reference proteome</keyword>
<comment type="caution">
    <text evidence="2">The sequence shown here is derived from an EMBL/GenBank/DDBJ whole genome shotgun (WGS) entry which is preliminary data.</text>
</comment>
<dbReference type="InterPro" id="IPR012338">
    <property type="entry name" value="Beta-lactam/transpept-like"/>
</dbReference>
<protein>
    <submittedName>
        <fullName evidence="2">6-aminohexanoate-dimer hydrolase</fullName>
    </submittedName>
</protein>
<feature type="domain" description="Beta-lactamase-related" evidence="1">
    <location>
        <begin position="54"/>
        <end position="334"/>
    </location>
</feature>
<evidence type="ECO:0000313" key="2">
    <source>
        <dbReference type="EMBL" id="GEP54141.1"/>
    </source>
</evidence>
<reference evidence="2 3" key="1">
    <citation type="submission" date="2019-07" db="EMBL/GenBank/DDBJ databases">
        <title>Whole genome shotgun sequence of Reyranella soli NBRC 108950.</title>
        <authorList>
            <person name="Hosoyama A."/>
            <person name="Uohara A."/>
            <person name="Ohji S."/>
            <person name="Ichikawa N."/>
        </authorList>
    </citation>
    <scope>NUCLEOTIDE SEQUENCE [LARGE SCALE GENOMIC DNA]</scope>
    <source>
        <strain evidence="2 3">NBRC 108950</strain>
    </source>
</reference>
<dbReference type="Proteomes" id="UP000321058">
    <property type="component" value="Unassembled WGS sequence"/>
</dbReference>
<dbReference type="PANTHER" id="PTHR43283:SF7">
    <property type="entry name" value="BETA-LACTAMASE-RELATED DOMAIN-CONTAINING PROTEIN"/>
    <property type="match status" value="1"/>
</dbReference>
<sequence>MTGRNIGRRQAVIGTGAAVMTTAAMGRAMAADGDMATRLAGLEKDGRVFGLHTLLVWKSGRMVFEHYGTGEDEIRGEPLGKVTFGPDVLHDLRSVSKSIVGMLYGIALADGKVPLPEARLYDQFPQYADLASQPARERITVAHVLSMTMGVEWDELTLPYPDPRNSEIAMEAAADRYRYVLSCPIIGPPGMKWIYNGGATALLGYLITRGTGEKLPDYARRVLFDPMGAGPTEWSHGNDGETIAASGLRLRPRDLVNVGRIVLANGVWQGRQLVPAKWLEQSTTQAVVIDGPSGYGWHWYLLSPQDGGARTIGAAGWGGQRLYVMPGLDLVVAMNCGNYWKSGMDQRRVADVLLKELVLPAVM</sequence>
<dbReference type="PANTHER" id="PTHR43283">
    <property type="entry name" value="BETA-LACTAMASE-RELATED"/>
    <property type="match status" value="1"/>
</dbReference>
<dbReference type="Pfam" id="PF00144">
    <property type="entry name" value="Beta-lactamase"/>
    <property type="match status" value="1"/>
</dbReference>
<dbReference type="Gene3D" id="3.40.710.10">
    <property type="entry name" value="DD-peptidase/beta-lactamase superfamily"/>
    <property type="match status" value="1"/>
</dbReference>
<organism evidence="2 3">
    <name type="scientific">Reyranella soli</name>
    <dbReference type="NCBI Taxonomy" id="1230389"/>
    <lineage>
        <taxon>Bacteria</taxon>
        <taxon>Pseudomonadati</taxon>
        <taxon>Pseudomonadota</taxon>
        <taxon>Alphaproteobacteria</taxon>
        <taxon>Hyphomicrobiales</taxon>
        <taxon>Reyranellaceae</taxon>
        <taxon>Reyranella</taxon>
    </lineage>
</organism>
<dbReference type="PROSITE" id="PS51318">
    <property type="entry name" value="TAT"/>
    <property type="match status" value="1"/>
</dbReference>
<dbReference type="GO" id="GO:0016787">
    <property type="term" value="F:hydrolase activity"/>
    <property type="evidence" value="ECO:0007669"/>
    <property type="project" value="UniProtKB-KW"/>
</dbReference>
<dbReference type="AlphaFoldDB" id="A0A512N686"/>
<keyword evidence="2" id="KW-0378">Hydrolase</keyword>
<dbReference type="EMBL" id="BKAJ01000023">
    <property type="protein sequence ID" value="GEP54141.1"/>
    <property type="molecule type" value="Genomic_DNA"/>
</dbReference>
<dbReference type="SUPFAM" id="SSF56601">
    <property type="entry name" value="beta-lactamase/transpeptidase-like"/>
    <property type="match status" value="1"/>
</dbReference>
<gene>
    <name evidence="2" type="ORF">RSO01_13070</name>
</gene>
<dbReference type="InterPro" id="IPR006311">
    <property type="entry name" value="TAT_signal"/>
</dbReference>
<name>A0A512N686_9HYPH</name>
<accession>A0A512N686</accession>
<evidence type="ECO:0000259" key="1">
    <source>
        <dbReference type="Pfam" id="PF00144"/>
    </source>
</evidence>
<proteinExistence type="predicted"/>